<protein>
    <submittedName>
        <fullName evidence="1">Related to protoporphyrinogen oxidase</fullName>
    </submittedName>
</protein>
<dbReference type="PANTHER" id="PTHR45458">
    <property type="entry name" value="SHORT-CHAIN DEHYDROGENASE/REDUCTASE SDR"/>
    <property type="match status" value="1"/>
</dbReference>
<dbReference type="Proteomes" id="UP000184330">
    <property type="component" value="Unassembled WGS sequence"/>
</dbReference>
<dbReference type="InterPro" id="IPR002347">
    <property type="entry name" value="SDR_fam"/>
</dbReference>
<gene>
    <name evidence="1" type="ORF">PAC_15333</name>
</gene>
<dbReference type="PANTHER" id="PTHR45458:SF3">
    <property type="entry name" value="CHAIN DEHYDROGENASE (ATSC), PUTATIVE-RELATED"/>
    <property type="match status" value="1"/>
</dbReference>
<evidence type="ECO:0000313" key="1">
    <source>
        <dbReference type="EMBL" id="CZR65433.1"/>
    </source>
</evidence>
<keyword evidence="2" id="KW-1185">Reference proteome</keyword>
<dbReference type="GO" id="GO:0016616">
    <property type="term" value="F:oxidoreductase activity, acting on the CH-OH group of donors, NAD or NADP as acceptor"/>
    <property type="evidence" value="ECO:0007669"/>
    <property type="project" value="TreeGrafter"/>
</dbReference>
<dbReference type="InterPro" id="IPR036291">
    <property type="entry name" value="NAD(P)-bd_dom_sf"/>
</dbReference>
<dbReference type="Pfam" id="PF00106">
    <property type="entry name" value="adh_short"/>
    <property type="match status" value="1"/>
</dbReference>
<dbReference type="InterPro" id="IPR052184">
    <property type="entry name" value="SDR_enzymes"/>
</dbReference>
<name>A0A1L7XKA1_9HELO</name>
<dbReference type="PRINTS" id="PR00081">
    <property type="entry name" value="GDHRDH"/>
</dbReference>
<accession>A0A1L7XKA1</accession>
<dbReference type="SUPFAM" id="SSF51735">
    <property type="entry name" value="NAD(P)-binding Rossmann-fold domains"/>
    <property type="match status" value="1"/>
</dbReference>
<dbReference type="Gene3D" id="3.40.50.720">
    <property type="entry name" value="NAD(P)-binding Rossmann-like Domain"/>
    <property type="match status" value="1"/>
</dbReference>
<dbReference type="EMBL" id="FJOG01000031">
    <property type="protein sequence ID" value="CZR65433.1"/>
    <property type="molecule type" value="Genomic_DNA"/>
</dbReference>
<proteinExistence type="predicted"/>
<dbReference type="AlphaFoldDB" id="A0A1L7XKA1"/>
<dbReference type="OrthoDB" id="7289984at2759"/>
<sequence length="272" mass="29455">MATYVVTGVSKGIGYGALTVLTEDPANTVIGLVRDKAATVNKAAADPEFKGRSNYHILETDLTSYDALKTAAAEVAKITGGAIDYLIANAGYVSLFDNFDGIGTLAEQPKELQDDLQKSFDVNVVGQIHLFNIFLPLILKGKTKKVISVTTAFADLDFTNAFDIENAPLYSISKAAMNLAVSKFSAQYKKDGVLFLSVCPGSVDVDRYKNTPPEQLQKLGGLMSKLMQYKPDFSGPVTPQDSVRDMKAVWEKATAEKDGGAFLSQYGNKQWL</sequence>
<organism evidence="1 2">
    <name type="scientific">Phialocephala subalpina</name>
    <dbReference type="NCBI Taxonomy" id="576137"/>
    <lineage>
        <taxon>Eukaryota</taxon>
        <taxon>Fungi</taxon>
        <taxon>Dikarya</taxon>
        <taxon>Ascomycota</taxon>
        <taxon>Pezizomycotina</taxon>
        <taxon>Leotiomycetes</taxon>
        <taxon>Helotiales</taxon>
        <taxon>Mollisiaceae</taxon>
        <taxon>Phialocephala</taxon>
        <taxon>Phialocephala fortinii species complex</taxon>
    </lineage>
</organism>
<reference evidence="1 2" key="1">
    <citation type="submission" date="2016-03" db="EMBL/GenBank/DDBJ databases">
        <authorList>
            <person name="Ploux O."/>
        </authorList>
    </citation>
    <scope>NUCLEOTIDE SEQUENCE [LARGE SCALE GENOMIC DNA]</scope>
    <source>
        <strain evidence="1 2">UAMH 11012</strain>
    </source>
</reference>
<evidence type="ECO:0000313" key="2">
    <source>
        <dbReference type="Proteomes" id="UP000184330"/>
    </source>
</evidence>